<dbReference type="PIRSF" id="PIRSF001332">
    <property type="entry name" value="Acetolac_decarb"/>
    <property type="match status" value="1"/>
</dbReference>
<comment type="catalytic activity">
    <reaction evidence="1 9">
        <text>(2S)-2-acetolactate + H(+) = (R)-acetoin + CO2</text>
        <dbReference type="Rhea" id="RHEA:21580"/>
        <dbReference type="ChEBI" id="CHEBI:15378"/>
        <dbReference type="ChEBI" id="CHEBI:15686"/>
        <dbReference type="ChEBI" id="CHEBI:16526"/>
        <dbReference type="ChEBI" id="CHEBI:58476"/>
        <dbReference type="EC" id="4.1.1.5"/>
    </reaction>
</comment>
<dbReference type="AlphaFoldDB" id="A0A9X2XSC1"/>
<evidence type="ECO:0000256" key="10">
    <source>
        <dbReference type="SAM" id="SignalP"/>
    </source>
</evidence>
<dbReference type="EC" id="4.1.1.5" evidence="4 9"/>
<dbReference type="EMBL" id="JAOTIF010000001">
    <property type="protein sequence ID" value="MCU7548149.1"/>
    <property type="molecule type" value="Genomic_DNA"/>
</dbReference>
<evidence type="ECO:0000313" key="11">
    <source>
        <dbReference type="EMBL" id="MCU7548149.1"/>
    </source>
</evidence>
<keyword evidence="7 9" id="KW-0005">Acetoin biosynthesis</keyword>
<keyword evidence="10" id="KW-0732">Signal</keyword>
<evidence type="ECO:0000256" key="3">
    <source>
        <dbReference type="ARBA" id="ARBA00007106"/>
    </source>
</evidence>
<comment type="caution">
    <text evidence="11">The sequence shown here is derived from an EMBL/GenBank/DDBJ whole genome shotgun (WGS) entry which is preliminary data.</text>
</comment>
<organism evidence="11 12">
    <name type="scientific">Paraflavisolibacter caeni</name>
    <dbReference type="NCBI Taxonomy" id="2982496"/>
    <lineage>
        <taxon>Bacteria</taxon>
        <taxon>Pseudomonadati</taxon>
        <taxon>Bacteroidota</taxon>
        <taxon>Chitinophagia</taxon>
        <taxon>Chitinophagales</taxon>
        <taxon>Chitinophagaceae</taxon>
        <taxon>Paraflavisolibacter</taxon>
    </lineage>
</organism>
<dbReference type="InterPro" id="IPR005128">
    <property type="entry name" value="Acetolactate_a_deCO2ase"/>
</dbReference>
<dbReference type="Proteomes" id="UP001155483">
    <property type="component" value="Unassembled WGS sequence"/>
</dbReference>
<evidence type="ECO:0000256" key="7">
    <source>
        <dbReference type="ARBA" id="ARBA00023061"/>
    </source>
</evidence>
<keyword evidence="8 9" id="KW-0456">Lyase</keyword>
<name>A0A9X2XSC1_9BACT</name>
<reference evidence="11" key="1">
    <citation type="submission" date="2022-09" db="EMBL/GenBank/DDBJ databases">
        <authorList>
            <person name="Yuan C."/>
            <person name="Ke Z."/>
        </authorList>
    </citation>
    <scope>NUCLEOTIDE SEQUENCE</scope>
    <source>
        <strain evidence="11">LB-8</strain>
    </source>
</reference>
<dbReference type="GO" id="GO:0047605">
    <property type="term" value="F:acetolactate decarboxylase activity"/>
    <property type="evidence" value="ECO:0007669"/>
    <property type="project" value="UniProtKB-UniRule"/>
</dbReference>
<protein>
    <recommendedName>
        <fullName evidence="5 9">Alpha-acetolactate decarboxylase</fullName>
        <ecNumber evidence="4 9">4.1.1.5</ecNumber>
    </recommendedName>
</protein>
<evidence type="ECO:0000256" key="5">
    <source>
        <dbReference type="ARBA" id="ARBA00020164"/>
    </source>
</evidence>
<feature type="signal peptide" evidence="10">
    <location>
        <begin position="1"/>
        <end position="18"/>
    </location>
</feature>
<dbReference type="NCBIfam" id="TIGR01252">
    <property type="entry name" value="acetolac_decarb"/>
    <property type="match status" value="1"/>
</dbReference>
<comment type="pathway">
    <text evidence="2 9">Polyol metabolism; (R,R)-butane-2,3-diol biosynthesis; (R,R)-butane-2,3-diol from pyruvate: step 2/3.</text>
</comment>
<reference evidence="11" key="2">
    <citation type="submission" date="2023-04" db="EMBL/GenBank/DDBJ databases">
        <title>Paracnuella aquatica gen. nov., sp. nov., a member of the family Chitinophagaceae isolated from a hot spring.</title>
        <authorList>
            <person name="Wang C."/>
        </authorList>
    </citation>
    <scope>NUCLEOTIDE SEQUENCE</scope>
    <source>
        <strain evidence="11">LB-8</strain>
    </source>
</reference>
<dbReference type="PANTHER" id="PTHR35524">
    <property type="entry name" value="ALPHA-ACETOLACTATE DECARBOXYLASE"/>
    <property type="match status" value="1"/>
</dbReference>
<evidence type="ECO:0000256" key="2">
    <source>
        <dbReference type="ARBA" id="ARBA00005170"/>
    </source>
</evidence>
<accession>A0A9X2XSC1</accession>
<keyword evidence="12" id="KW-1185">Reference proteome</keyword>
<evidence type="ECO:0000256" key="8">
    <source>
        <dbReference type="ARBA" id="ARBA00023239"/>
    </source>
</evidence>
<keyword evidence="6 9" id="KW-0210">Decarboxylase</keyword>
<dbReference type="Gene3D" id="3.30.1330.80">
    <property type="entry name" value="Hypothetical protein, similar to alpha- acetolactate decarboxylase, domain 2"/>
    <property type="match status" value="2"/>
</dbReference>
<evidence type="ECO:0000256" key="4">
    <source>
        <dbReference type="ARBA" id="ARBA00013204"/>
    </source>
</evidence>
<dbReference type="CDD" id="cd17299">
    <property type="entry name" value="acetolactate_decarboxylase"/>
    <property type="match status" value="1"/>
</dbReference>
<gene>
    <name evidence="11" type="primary">budA</name>
    <name evidence="11" type="ORF">OCK74_03445</name>
</gene>
<dbReference type="Pfam" id="PF03306">
    <property type="entry name" value="AAL_decarboxy"/>
    <property type="match status" value="1"/>
</dbReference>
<proteinExistence type="inferred from homology"/>
<evidence type="ECO:0000256" key="9">
    <source>
        <dbReference type="PIRNR" id="PIRNR001332"/>
    </source>
</evidence>
<comment type="similarity">
    <text evidence="3 9">Belongs to the alpha-acetolactate decarboxylase family.</text>
</comment>
<evidence type="ECO:0000256" key="6">
    <source>
        <dbReference type="ARBA" id="ARBA00022793"/>
    </source>
</evidence>
<evidence type="ECO:0000256" key="1">
    <source>
        <dbReference type="ARBA" id="ARBA00001784"/>
    </source>
</evidence>
<dbReference type="SUPFAM" id="SSF117856">
    <property type="entry name" value="AF0104/ALDC/Ptd012-like"/>
    <property type="match status" value="1"/>
</dbReference>
<sequence>MKMTICKFLLVGSAVVVAGFVSRRANLPHPSNHLYQYSVISALQKGFFASDGINCGQLKQHGNFGIGTFNDVDGEMIVLNDTVYQATASGQVVPVADSLHTPFATVTFFKADTAFTLSNAGQPAIYQLLQRHMEHNQVYAIRLTGTFDSMRVRSVPKQKQPYPTLVEVAQKQTEFQWTDIAGTMVGFFSPEYLSAVSVPGFHFHFLDHKRTRGGHMLNFRTATVTVELGRMQSFQIGFPHSADFNKLQLTGIDKQDIYKAEH</sequence>
<dbReference type="GO" id="GO:0045151">
    <property type="term" value="P:acetoin biosynthetic process"/>
    <property type="evidence" value="ECO:0007669"/>
    <property type="project" value="UniProtKB-UniRule"/>
</dbReference>
<dbReference type="RefSeq" id="WP_279295593.1">
    <property type="nucleotide sequence ID" value="NZ_JAOTIF010000001.1"/>
</dbReference>
<dbReference type="PANTHER" id="PTHR35524:SF1">
    <property type="entry name" value="ALPHA-ACETOLACTATE DECARBOXYLASE"/>
    <property type="match status" value="1"/>
</dbReference>
<feature type="chain" id="PRO_5040839521" description="Alpha-acetolactate decarboxylase" evidence="10">
    <location>
        <begin position="19"/>
        <end position="262"/>
    </location>
</feature>
<evidence type="ECO:0000313" key="12">
    <source>
        <dbReference type="Proteomes" id="UP001155483"/>
    </source>
</evidence>